<gene>
    <name evidence="1" type="ORF">AB6A40_011738</name>
</gene>
<comment type="caution">
    <text evidence="1">The sequence shown here is derived from an EMBL/GenBank/DDBJ whole genome shotgun (WGS) entry which is preliminary data.</text>
</comment>
<name>A0ABD6F2C3_9BILA</name>
<protein>
    <submittedName>
        <fullName evidence="1">Uncharacterized protein</fullName>
    </submittedName>
</protein>
<dbReference type="EMBL" id="JBGFUD010026697">
    <property type="protein sequence ID" value="MFH4985029.1"/>
    <property type="molecule type" value="Genomic_DNA"/>
</dbReference>
<reference evidence="1 2" key="1">
    <citation type="submission" date="2024-08" db="EMBL/GenBank/DDBJ databases">
        <title>Gnathostoma spinigerum genome.</title>
        <authorList>
            <person name="Gonzalez-Bertolin B."/>
            <person name="Monzon S."/>
            <person name="Zaballos A."/>
            <person name="Jimenez P."/>
            <person name="Dekumyoy P."/>
            <person name="Varona S."/>
            <person name="Cuesta I."/>
            <person name="Sumanam S."/>
            <person name="Adisakwattana P."/>
            <person name="Gasser R.B."/>
            <person name="Hernandez-Gonzalez A."/>
            <person name="Young N.D."/>
            <person name="Perteguer M.J."/>
        </authorList>
    </citation>
    <scope>NUCLEOTIDE SEQUENCE [LARGE SCALE GENOMIC DNA]</scope>
    <source>
        <strain evidence="1">AL3</strain>
        <tissue evidence="1">Liver</tissue>
    </source>
</reference>
<organism evidence="1 2">
    <name type="scientific">Gnathostoma spinigerum</name>
    <dbReference type="NCBI Taxonomy" id="75299"/>
    <lineage>
        <taxon>Eukaryota</taxon>
        <taxon>Metazoa</taxon>
        <taxon>Ecdysozoa</taxon>
        <taxon>Nematoda</taxon>
        <taxon>Chromadorea</taxon>
        <taxon>Rhabditida</taxon>
        <taxon>Spirurina</taxon>
        <taxon>Gnathostomatomorpha</taxon>
        <taxon>Gnathostomatoidea</taxon>
        <taxon>Gnathostomatidae</taxon>
        <taxon>Gnathostoma</taxon>
    </lineage>
</organism>
<dbReference type="Gene3D" id="1.10.840.10">
    <property type="entry name" value="Ras guanine-nucleotide exchange factors catalytic domain"/>
    <property type="match status" value="1"/>
</dbReference>
<sequence>MLSCTLCCCAQSPPPSPSFPSRNTHFFENLNPLRGFTNKDLFQTYLWEQSLKVEPKDSEKIENVVSSIPLSVVRKIVT</sequence>
<dbReference type="Proteomes" id="UP001608902">
    <property type="component" value="Unassembled WGS sequence"/>
</dbReference>
<keyword evidence="2" id="KW-1185">Reference proteome</keyword>
<evidence type="ECO:0000313" key="1">
    <source>
        <dbReference type="EMBL" id="MFH4985029.1"/>
    </source>
</evidence>
<dbReference type="InterPro" id="IPR036964">
    <property type="entry name" value="RASGEF_cat_dom_sf"/>
</dbReference>
<evidence type="ECO:0000313" key="2">
    <source>
        <dbReference type="Proteomes" id="UP001608902"/>
    </source>
</evidence>
<accession>A0ABD6F2C3</accession>
<feature type="non-terminal residue" evidence="1">
    <location>
        <position position="78"/>
    </location>
</feature>
<proteinExistence type="predicted"/>
<dbReference type="AlphaFoldDB" id="A0ABD6F2C3"/>